<dbReference type="PANTHER" id="PTHR42760">
    <property type="entry name" value="SHORT-CHAIN DEHYDROGENASES/REDUCTASES FAMILY MEMBER"/>
    <property type="match status" value="1"/>
</dbReference>
<dbReference type="PANTHER" id="PTHR42760:SF115">
    <property type="entry name" value="3-OXOACYL-[ACYL-CARRIER-PROTEIN] REDUCTASE FABG"/>
    <property type="match status" value="1"/>
</dbReference>
<dbReference type="GO" id="GO:0016616">
    <property type="term" value="F:oxidoreductase activity, acting on the CH-OH group of donors, NAD or NADP as acceptor"/>
    <property type="evidence" value="ECO:0007669"/>
    <property type="project" value="TreeGrafter"/>
</dbReference>
<dbReference type="PRINTS" id="PR00081">
    <property type="entry name" value="GDHRDH"/>
</dbReference>
<gene>
    <name evidence="3" type="ORF">NOCA2270135</name>
</gene>
<protein>
    <submittedName>
        <fullName evidence="3">Short chain dehydrogenase/reductase family oxidoreductase</fullName>
    </submittedName>
</protein>
<dbReference type="SUPFAM" id="SSF51735">
    <property type="entry name" value="NAD(P)-binding Rossmann-fold domains"/>
    <property type="match status" value="1"/>
</dbReference>
<proteinExistence type="inferred from homology"/>
<dbReference type="EMBL" id="CZKA01000020">
    <property type="protein sequence ID" value="CUR55500.1"/>
    <property type="molecule type" value="Genomic_DNA"/>
</dbReference>
<dbReference type="PRINTS" id="PR00080">
    <property type="entry name" value="SDRFAMILY"/>
</dbReference>
<reference evidence="3" key="1">
    <citation type="submission" date="2015-08" db="EMBL/GenBank/DDBJ databases">
        <authorList>
            <person name="Babu N.S."/>
            <person name="Beckwith C.J."/>
            <person name="Beseler K.G."/>
            <person name="Brison A."/>
            <person name="Carone J.V."/>
            <person name="Caskin T.P."/>
            <person name="Diamond M."/>
            <person name="Durham M.E."/>
            <person name="Foxe J.M."/>
            <person name="Go M."/>
            <person name="Henderson B.A."/>
            <person name="Jones I.B."/>
            <person name="McGettigan J.A."/>
            <person name="Micheletti S.J."/>
            <person name="Nasrallah M.E."/>
            <person name="Ortiz D."/>
            <person name="Piller C.R."/>
            <person name="Privatt S.R."/>
            <person name="Schneider S.L."/>
            <person name="Sharp S."/>
            <person name="Smith T.C."/>
            <person name="Stanton J.D."/>
            <person name="Ullery H.E."/>
            <person name="Wilson R.J."/>
            <person name="Serrano M.G."/>
            <person name="Buck G."/>
            <person name="Lee V."/>
            <person name="Wang Y."/>
            <person name="Carvalho R."/>
            <person name="Voegtly L."/>
            <person name="Shi R."/>
            <person name="Duckworth R."/>
            <person name="Johnson A."/>
            <person name="Loviza R."/>
            <person name="Walstead R."/>
            <person name="Shah Z."/>
            <person name="Kiflezghi M."/>
            <person name="Wade K."/>
            <person name="Ball S.L."/>
            <person name="Bradley K.W."/>
            <person name="Asai D.J."/>
            <person name="Bowman C.A."/>
            <person name="Russell D.A."/>
            <person name="Pope W.H."/>
            <person name="Jacobs-Sera D."/>
            <person name="Hendrix R.W."/>
            <person name="Hatfull G.F."/>
        </authorList>
    </citation>
    <scope>NUCLEOTIDE SEQUENCE</scope>
</reference>
<dbReference type="FunFam" id="3.40.50.720:FF:000084">
    <property type="entry name" value="Short-chain dehydrogenase reductase"/>
    <property type="match status" value="1"/>
</dbReference>
<comment type="similarity">
    <text evidence="1">Belongs to the short-chain dehydrogenases/reductases (SDR) family.</text>
</comment>
<sequence>MTSIDPHGRFALAEGTAVVTGAAGGIGREIAIGLAAAGAPVSCWDRPGSDLADVVAHITSSGGTANAVEVDVTDERAVEDAIERTESTLGQLAYAVNSAGINRPGAAVDLPLGDWDAVMNVNATGVFLCARAQARIMAAHGRGSIVNVASMSGTIINKRQDQAPYYASKAAVVHLTKSLAGELGQSGVRVNSISPGYTKTPMLNASDAVLAKFRDDTPLNRLAEADEMVGPTVFLLSSASSFVTGHDLRVDGGYTLW</sequence>
<name>A0A2P2C0F2_9ZZZZ</name>
<dbReference type="Pfam" id="PF13561">
    <property type="entry name" value="adh_short_C2"/>
    <property type="match status" value="1"/>
</dbReference>
<keyword evidence="2" id="KW-0560">Oxidoreductase</keyword>
<dbReference type="InterPro" id="IPR036291">
    <property type="entry name" value="NAD(P)-bd_dom_sf"/>
</dbReference>
<evidence type="ECO:0000256" key="1">
    <source>
        <dbReference type="ARBA" id="ARBA00006484"/>
    </source>
</evidence>
<organism evidence="3">
    <name type="scientific">metagenome</name>
    <dbReference type="NCBI Taxonomy" id="256318"/>
    <lineage>
        <taxon>unclassified sequences</taxon>
        <taxon>metagenomes</taxon>
    </lineage>
</organism>
<dbReference type="AlphaFoldDB" id="A0A2P2C0F2"/>
<evidence type="ECO:0000313" key="3">
    <source>
        <dbReference type="EMBL" id="CUR55500.1"/>
    </source>
</evidence>
<accession>A0A2P2C0F2</accession>
<dbReference type="InterPro" id="IPR002347">
    <property type="entry name" value="SDR_fam"/>
</dbReference>
<dbReference type="Gene3D" id="3.40.50.720">
    <property type="entry name" value="NAD(P)-binding Rossmann-like Domain"/>
    <property type="match status" value="1"/>
</dbReference>
<evidence type="ECO:0000256" key="2">
    <source>
        <dbReference type="ARBA" id="ARBA00023002"/>
    </source>
</evidence>